<keyword evidence="1" id="KW-0472">Membrane</keyword>
<keyword evidence="1" id="KW-1133">Transmembrane helix</keyword>
<keyword evidence="3" id="KW-1185">Reference proteome</keyword>
<proteinExistence type="predicted"/>
<dbReference type="Proteomes" id="UP000055060">
    <property type="component" value="Unassembled WGS sequence"/>
</dbReference>
<reference evidence="2" key="1">
    <citation type="submission" date="2015-07" db="EMBL/GenBank/DDBJ databases">
        <title>Draft Genome Sequences of Anaerolinea thermolimosa IMO-1, Bellilinea caldifistulae GOMI-1, Leptolinea tardivitalis YMTK-2, Levilinea saccharolytica KIBI-1,Longilinea arvoryzae KOME-1, Previously Described as Members of the Anaerolineaceae (Chloroflexi).</title>
        <authorList>
            <person name="Sekiguchi Y."/>
            <person name="Ohashi A."/>
            <person name="Matsuura N."/>
            <person name="Tourlousse M.D."/>
        </authorList>
    </citation>
    <scope>NUCLEOTIDE SEQUENCE [LARGE SCALE GENOMIC DNA]</scope>
    <source>
        <strain evidence="2">KOME-1</strain>
    </source>
</reference>
<evidence type="ECO:0000313" key="3">
    <source>
        <dbReference type="Proteomes" id="UP000055060"/>
    </source>
</evidence>
<gene>
    <name evidence="2" type="ORF">LARV_03067</name>
</gene>
<dbReference type="AlphaFoldDB" id="A0A0S7BKU4"/>
<feature type="transmembrane region" description="Helical" evidence="1">
    <location>
        <begin position="20"/>
        <end position="38"/>
    </location>
</feature>
<dbReference type="EMBL" id="DF967972">
    <property type="protein sequence ID" value="GAP15283.1"/>
    <property type="molecule type" value="Genomic_DNA"/>
</dbReference>
<sequence length="234" mass="25820">MNYPDFSIEEFWMIKRLRLWIGLFFCLLSVAFFLINSWPARRSLSQFDIADRGFIDTTGPSQNQLLANSDGTIALPARYSVALDLPANLRVGEPEPLRLTLQQKELLANSSPLAGMDVSVEGSILYPDLDFRPQGSIYLNLAVDHPAKFVWFLTGSETATEPGTLWLYLLFHNSQGSTPVRVLVLAHSLSFVNFTPLGIPGTGFQIAAWVSLAVGAYFLVWAGISGLAKKHSNA</sequence>
<feature type="transmembrane region" description="Helical" evidence="1">
    <location>
        <begin position="206"/>
        <end position="228"/>
    </location>
</feature>
<evidence type="ECO:0000256" key="1">
    <source>
        <dbReference type="SAM" id="Phobius"/>
    </source>
</evidence>
<evidence type="ECO:0000313" key="2">
    <source>
        <dbReference type="EMBL" id="GAP15283.1"/>
    </source>
</evidence>
<dbReference type="STRING" id="360412.LARV_03067"/>
<keyword evidence="1" id="KW-0812">Transmembrane</keyword>
<protein>
    <submittedName>
        <fullName evidence="2">Uncharacterized protein</fullName>
    </submittedName>
</protein>
<organism evidence="2">
    <name type="scientific">Longilinea arvoryzae</name>
    <dbReference type="NCBI Taxonomy" id="360412"/>
    <lineage>
        <taxon>Bacteria</taxon>
        <taxon>Bacillati</taxon>
        <taxon>Chloroflexota</taxon>
        <taxon>Anaerolineae</taxon>
        <taxon>Anaerolineales</taxon>
        <taxon>Anaerolineaceae</taxon>
        <taxon>Longilinea</taxon>
    </lineage>
</organism>
<name>A0A0S7BKU4_9CHLR</name>
<accession>A0A0S7BKU4</accession>